<proteinExistence type="predicted"/>
<sequence length="230" mass="24948">MNYGMEDGYHGLQGVRSAERGREVGAFRYQKSQSLERQGKGVRHVKGGDLLGSSGNEICSLLVFTSVVIQSKLAPTNGWTSLVSPSSPLIANKANVVAAKGSVVTVSPEKLVFGKKYEQQRYNLTIHYTDWDSALARMYKIDIRALARTGEEIINSVITCIITDNASMTYIPDEMNSGKNIPVQAAIAAKAPPKAKAPVSPINTEALYRLCKRKPTHAPAIDAPNTARSE</sequence>
<name>A0AA88X2L5_9ASTE</name>
<dbReference type="Proteomes" id="UP001188597">
    <property type="component" value="Unassembled WGS sequence"/>
</dbReference>
<protein>
    <submittedName>
        <fullName evidence="1">Uncharacterized protein</fullName>
    </submittedName>
</protein>
<evidence type="ECO:0000313" key="1">
    <source>
        <dbReference type="EMBL" id="KAK3038748.1"/>
    </source>
</evidence>
<dbReference type="Gene3D" id="2.60.40.2310">
    <property type="match status" value="1"/>
</dbReference>
<reference evidence="1" key="1">
    <citation type="submission" date="2022-12" db="EMBL/GenBank/DDBJ databases">
        <title>Draft genome assemblies for two species of Escallonia (Escalloniales).</title>
        <authorList>
            <person name="Chanderbali A."/>
            <person name="Dervinis C."/>
            <person name="Anghel I."/>
            <person name="Soltis D."/>
            <person name="Soltis P."/>
            <person name="Zapata F."/>
        </authorList>
    </citation>
    <scope>NUCLEOTIDE SEQUENCE</scope>
    <source>
        <strain evidence="1">UCBG64.0493</strain>
        <tissue evidence="1">Leaf</tissue>
    </source>
</reference>
<gene>
    <name evidence="1" type="ORF">RJ639_028355</name>
</gene>
<accession>A0AA88X2L5</accession>
<organism evidence="1 2">
    <name type="scientific">Escallonia herrerae</name>
    <dbReference type="NCBI Taxonomy" id="1293975"/>
    <lineage>
        <taxon>Eukaryota</taxon>
        <taxon>Viridiplantae</taxon>
        <taxon>Streptophyta</taxon>
        <taxon>Embryophyta</taxon>
        <taxon>Tracheophyta</taxon>
        <taxon>Spermatophyta</taxon>
        <taxon>Magnoliopsida</taxon>
        <taxon>eudicotyledons</taxon>
        <taxon>Gunneridae</taxon>
        <taxon>Pentapetalae</taxon>
        <taxon>asterids</taxon>
        <taxon>campanulids</taxon>
        <taxon>Escalloniales</taxon>
        <taxon>Escalloniaceae</taxon>
        <taxon>Escallonia</taxon>
    </lineage>
</organism>
<dbReference type="EMBL" id="JAVXUP010000090">
    <property type="protein sequence ID" value="KAK3038748.1"/>
    <property type="molecule type" value="Genomic_DNA"/>
</dbReference>
<keyword evidence="2" id="KW-1185">Reference proteome</keyword>
<comment type="caution">
    <text evidence="1">The sequence shown here is derived from an EMBL/GenBank/DDBJ whole genome shotgun (WGS) entry which is preliminary data.</text>
</comment>
<dbReference type="AlphaFoldDB" id="A0AA88X2L5"/>
<evidence type="ECO:0000313" key="2">
    <source>
        <dbReference type="Proteomes" id="UP001188597"/>
    </source>
</evidence>